<dbReference type="GeneID" id="111593815"/>
<evidence type="ECO:0000259" key="5">
    <source>
        <dbReference type="SMART" id="SM00093"/>
    </source>
</evidence>
<evidence type="ECO:0000256" key="3">
    <source>
        <dbReference type="RuleBase" id="RU000411"/>
    </source>
</evidence>
<keyword evidence="2" id="KW-0722">Serine protease inhibitor</keyword>
<feature type="domain" description="Serpin" evidence="5">
    <location>
        <begin position="44"/>
        <end position="441"/>
    </location>
</feature>
<dbReference type="RefSeq" id="XP_023162610.2">
    <property type="nucleotide sequence ID" value="XM_023306842.2"/>
</dbReference>
<keyword evidence="6" id="KW-1185">Reference proteome</keyword>
<sequence>MSYANWRRLLVVTAVVLQLLLLFSSCAHGNPTAALSGSSERFGLRLATNLGLAQPHSNVAVSPLLLQTALALLFAGITPSSAPTAQQLRVALELQYLGTPDQALQQFQQLLGNLKQEVAIGCQLRLLSEFYTQQRYTFSFRDEFEARAGTLGIGVQRLDFNNWASTAQEINYDFLKRSNYSVGELVSSHLLESSSASDTPFLHVSALTFRAPWAQAFDAQETQCINFFPEGSHNAKLVDAMFLQHRFRYAELPSLDACAVELPYATAGLSLLIIYPNQPTGLALLERQLQRIDLHQLRRMLSERKMALTLPKFSLLAHTELRAVLEQLGLSKLFTSEAQLHNVFSSIISSSAPHLTAVPHSVLFQVDEAGGEAGQTFGKYKVSLGLWNFIFNSRISCSPPSSVAAFTDLFRSTLSLVINHPFFYAVGNEKTLLLAGHVVDI</sequence>
<name>A0A6J1L9J5_DROHY</name>
<dbReference type="GO" id="GO:0004867">
    <property type="term" value="F:serine-type endopeptidase inhibitor activity"/>
    <property type="evidence" value="ECO:0007669"/>
    <property type="project" value="UniProtKB-KW"/>
</dbReference>
<evidence type="ECO:0000313" key="7">
    <source>
        <dbReference type="RefSeq" id="XP_023162610.2"/>
    </source>
</evidence>
<dbReference type="InterPro" id="IPR023795">
    <property type="entry name" value="Serpin_CS"/>
</dbReference>
<dbReference type="InterPro" id="IPR042185">
    <property type="entry name" value="Serpin_sf_2"/>
</dbReference>
<reference evidence="7" key="1">
    <citation type="submission" date="2025-08" db="UniProtKB">
        <authorList>
            <consortium name="RefSeq"/>
        </authorList>
    </citation>
    <scope>IDENTIFICATION</scope>
    <source>
        <strain evidence="7">15085-1641.00</strain>
        <tissue evidence="7">Whole body</tissue>
    </source>
</reference>
<dbReference type="PROSITE" id="PS00284">
    <property type="entry name" value="SERPIN"/>
    <property type="match status" value="1"/>
</dbReference>
<dbReference type="InterPro" id="IPR000215">
    <property type="entry name" value="Serpin_fam"/>
</dbReference>
<dbReference type="SUPFAM" id="SSF56574">
    <property type="entry name" value="Serpins"/>
    <property type="match status" value="1"/>
</dbReference>
<dbReference type="PANTHER" id="PTHR11461">
    <property type="entry name" value="SERINE PROTEASE INHIBITOR, SERPIN"/>
    <property type="match status" value="1"/>
</dbReference>
<dbReference type="Pfam" id="PF00079">
    <property type="entry name" value="Serpin"/>
    <property type="match status" value="1"/>
</dbReference>
<dbReference type="Gene3D" id="3.30.497.10">
    <property type="entry name" value="Antithrombin, subunit I, domain 2"/>
    <property type="match status" value="1"/>
</dbReference>
<organism evidence="6 7">
    <name type="scientific">Drosophila hydei</name>
    <name type="common">Fruit fly</name>
    <dbReference type="NCBI Taxonomy" id="7224"/>
    <lineage>
        <taxon>Eukaryota</taxon>
        <taxon>Metazoa</taxon>
        <taxon>Ecdysozoa</taxon>
        <taxon>Arthropoda</taxon>
        <taxon>Hexapoda</taxon>
        <taxon>Insecta</taxon>
        <taxon>Pterygota</taxon>
        <taxon>Neoptera</taxon>
        <taxon>Endopterygota</taxon>
        <taxon>Diptera</taxon>
        <taxon>Brachycera</taxon>
        <taxon>Muscomorpha</taxon>
        <taxon>Ephydroidea</taxon>
        <taxon>Drosophilidae</taxon>
        <taxon>Drosophila</taxon>
    </lineage>
</organism>
<dbReference type="InterPro" id="IPR023796">
    <property type="entry name" value="Serpin_dom"/>
</dbReference>
<gene>
    <name evidence="7" type="primary">LOC111593815</name>
</gene>
<dbReference type="OrthoDB" id="671595at2759"/>
<keyword evidence="1" id="KW-0646">Protease inhibitor</keyword>
<dbReference type="PROSITE" id="PS51257">
    <property type="entry name" value="PROKAR_LIPOPROTEIN"/>
    <property type="match status" value="1"/>
</dbReference>
<evidence type="ECO:0000313" key="6">
    <source>
        <dbReference type="Proteomes" id="UP000504633"/>
    </source>
</evidence>
<comment type="similarity">
    <text evidence="3">Belongs to the serpin family.</text>
</comment>
<evidence type="ECO:0000256" key="4">
    <source>
        <dbReference type="SAM" id="SignalP"/>
    </source>
</evidence>
<feature type="chain" id="PRO_5026859565" evidence="4">
    <location>
        <begin position="30"/>
        <end position="441"/>
    </location>
</feature>
<dbReference type="AlphaFoldDB" id="A0A6J1L9J5"/>
<accession>A0A6J1L9J5</accession>
<dbReference type="SMART" id="SM00093">
    <property type="entry name" value="SERPIN"/>
    <property type="match status" value="1"/>
</dbReference>
<dbReference type="Proteomes" id="UP000504633">
    <property type="component" value="Unplaced"/>
</dbReference>
<evidence type="ECO:0000256" key="2">
    <source>
        <dbReference type="ARBA" id="ARBA00022900"/>
    </source>
</evidence>
<evidence type="ECO:0000256" key="1">
    <source>
        <dbReference type="ARBA" id="ARBA00022690"/>
    </source>
</evidence>
<protein>
    <submittedName>
        <fullName evidence="7">Leukocyte elastase inhibitor isoform X1</fullName>
    </submittedName>
</protein>
<dbReference type="Gene3D" id="2.30.39.10">
    <property type="entry name" value="Alpha-1-antitrypsin, domain 1"/>
    <property type="match status" value="1"/>
</dbReference>
<feature type="signal peptide" evidence="4">
    <location>
        <begin position="1"/>
        <end position="29"/>
    </location>
</feature>
<dbReference type="InterPro" id="IPR042178">
    <property type="entry name" value="Serpin_sf_1"/>
</dbReference>
<dbReference type="InterPro" id="IPR036186">
    <property type="entry name" value="Serpin_sf"/>
</dbReference>
<dbReference type="KEGG" id="dhe:111593815"/>
<dbReference type="PANTHER" id="PTHR11461:SF372">
    <property type="entry name" value="ACCESSORY GLAND PROTEIN ACP76A-RELATED"/>
    <property type="match status" value="1"/>
</dbReference>
<dbReference type="GO" id="GO:0005615">
    <property type="term" value="C:extracellular space"/>
    <property type="evidence" value="ECO:0007669"/>
    <property type="project" value="InterPro"/>
</dbReference>
<proteinExistence type="inferred from homology"/>
<keyword evidence="4" id="KW-0732">Signal</keyword>